<gene>
    <name evidence="2" type="ORF">ECPE_LOCUS10788</name>
</gene>
<feature type="region of interest" description="Disordered" evidence="1">
    <location>
        <begin position="78"/>
        <end position="102"/>
    </location>
</feature>
<evidence type="ECO:0000256" key="1">
    <source>
        <dbReference type="SAM" id="MobiDB-lite"/>
    </source>
</evidence>
<dbReference type="EMBL" id="UZAN01049672">
    <property type="protein sequence ID" value="VDP87616.1"/>
    <property type="molecule type" value="Genomic_DNA"/>
</dbReference>
<proteinExistence type="predicted"/>
<evidence type="ECO:0000313" key="3">
    <source>
        <dbReference type="Proteomes" id="UP000272942"/>
    </source>
</evidence>
<protein>
    <submittedName>
        <fullName evidence="4">Semaphorin-4B-like</fullName>
    </submittedName>
</protein>
<accession>A0A183AV03</accession>
<evidence type="ECO:0000313" key="4">
    <source>
        <dbReference type="WBParaSite" id="ECPE_0001082101-mRNA-1"/>
    </source>
</evidence>
<organism evidence="4">
    <name type="scientific">Echinostoma caproni</name>
    <dbReference type="NCBI Taxonomy" id="27848"/>
    <lineage>
        <taxon>Eukaryota</taxon>
        <taxon>Metazoa</taxon>
        <taxon>Spiralia</taxon>
        <taxon>Lophotrochozoa</taxon>
        <taxon>Platyhelminthes</taxon>
        <taxon>Trematoda</taxon>
        <taxon>Digenea</taxon>
        <taxon>Plagiorchiida</taxon>
        <taxon>Echinostomata</taxon>
        <taxon>Echinostomatoidea</taxon>
        <taxon>Echinostomatidae</taxon>
        <taxon>Echinostoma</taxon>
    </lineage>
</organism>
<reference evidence="2 3" key="2">
    <citation type="submission" date="2018-11" db="EMBL/GenBank/DDBJ databases">
        <authorList>
            <consortium name="Pathogen Informatics"/>
        </authorList>
    </citation>
    <scope>NUCLEOTIDE SEQUENCE [LARGE SCALE GENOMIC DNA]</scope>
    <source>
        <strain evidence="2 3">Egypt</strain>
    </source>
</reference>
<dbReference type="WBParaSite" id="ECPE_0001082101-mRNA-1">
    <property type="protein sequence ID" value="ECPE_0001082101-mRNA-1"/>
    <property type="gene ID" value="ECPE_0001082101"/>
</dbReference>
<feature type="compositionally biased region" description="Polar residues" evidence="1">
    <location>
        <begin position="80"/>
        <end position="96"/>
    </location>
</feature>
<sequence length="196" mass="21506">MRITAILSVLFYGGETWSLRAEDANRLSVFDHRSIARVRWEHQTGAVSSRTGFALLLSGGTFLYVAASHILPELIHAQTGPHSHPTQSAQSGSSALWSAAPGMESSKGEDYTMYNVGAPENHVIYSASSKNSTEHQRLRPIELVTSDTEANFNVDFRELLSSSPELNVIRSLFCLFKREGSVLTFSLDLKATQCGT</sequence>
<reference evidence="4" key="1">
    <citation type="submission" date="2016-06" db="UniProtKB">
        <authorList>
            <consortium name="WormBaseParasite"/>
        </authorList>
    </citation>
    <scope>IDENTIFICATION</scope>
</reference>
<name>A0A183AV03_9TREM</name>
<dbReference type="Proteomes" id="UP000272942">
    <property type="component" value="Unassembled WGS sequence"/>
</dbReference>
<dbReference type="OrthoDB" id="19859at2759"/>
<keyword evidence="3" id="KW-1185">Reference proteome</keyword>
<evidence type="ECO:0000313" key="2">
    <source>
        <dbReference type="EMBL" id="VDP87616.1"/>
    </source>
</evidence>
<dbReference type="AlphaFoldDB" id="A0A183AV03"/>